<dbReference type="GO" id="GO:0003676">
    <property type="term" value="F:nucleic acid binding"/>
    <property type="evidence" value="ECO:0007669"/>
    <property type="project" value="InterPro"/>
</dbReference>
<dbReference type="InterPro" id="IPR001584">
    <property type="entry name" value="Integrase_cat-core"/>
</dbReference>
<dbReference type="Gene3D" id="3.30.420.10">
    <property type="entry name" value="Ribonuclease H-like superfamily/Ribonuclease H"/>
    <property type="match status" value="1"/>
</dbReference>
<evidence type="ECO:0000259" key="1">
    <source>
        <dbReference type="PROSITE" id="PS50994"/>
    </source>
</evidence>
<reference evidence="2" key="1">
    <citation type="journal article" date="2019" name="Sci. Rep.">
        <title>Draft genome of Tanacetum cinerariifolium, the natural source of mosquito coil.</title>
        <authorList>
            <person name="Yamashiro T."/>
            <person name="Shiraishi A."/>
            <person name="Satake H."/>
            <person name="Nakayama K."/>
        </authorList>
    </citation>
    <scope>NUCLEOTIDE SEQUENCE</scope>
</reference>
<proteinExistence type="predicted"/>
<dbReference type="Pfam" id="PF00665">
    <property type="entry name" value="rve"/>
    <property type="match status" value="1"/>
</dbReference>
<dbReference type="InterPro" id="IPR036397">
    <property type="entry name" value="RNaseH_sf"/>
</dbReference>
<dbReference type="PANTHER" id="PTHR47266">
    <property type="entry name" value="ENDONUCLEASE-RELATED"/>
    <property type="match status" value="1"/>
</dbReference>
<gene>
    <name evidence="2" type="ORF">Tci_006316</name>
</gene>
<accession>A0A6L2JBD1</accession>
<keyword evidence="2" id="KW-0548">Nucleotidyltransferase</keyword>
<feature type="domain" description="Integrase catalytic" evidence="1">
    <location>
        <begin position="7"/>
        <end position="173"/>
    </location>
</feature>
<evidence type="ECO:0000313" key="2">
    <source>
        <dbReference type="EMBL" id="GEU34338.1"/>
    </source>
</evidence>
<dbReference type="InterPro" id="IPR052160">
    <property type="entry name" value="Gypsy_RT_Integrase-like"/>
</dbReference>
<dbReference type="SUPFAM" id="SSF53098">
    <property type="entry name" value="Ribonuclease H-like"/>
    <property type="match status" value="1"/>
</dbReference>
<keyword evidence="2" id="KW-0808">Transferase</keyword>
<dbReference type="AlphaFoldDB" id="A0A6L2JBD1"/>
<sequence>MENISKRDEIPLNNIQVCEIFNIWGIDFMGPFLKSNKFEYILVIVDYVSKWAEAQALQTNDARVVITFLKKLFCYFRMPKALISDRGTHFCNKIMEKTMKRYGVNHRFSTSYHPQTSGQVEKTNRALKRILENPVKDNPAIWSRKLDEALWAFRTPYKTLTGTTPYKLIYGKNNHLPFEIEHRVYWALKNCNLDLIAAGEK</sequence>
<dbReference type="GO" id="GO:0003964">
    <property type="term" value="F:RNA-directed DNA polymerase activity"/>
    <property type="evidence" value="ECO:0007669"/>
    <property type="project" value="UniProtKB-KW"/>
</dbReference>
<dbReference type="PROSITE" id="PS50994">
    <property type="entry name" value="INTEGRASE"/>
    <property type="match status" value="1"/>
</dbReference>
<dbReference type="GO" id="GO:0015074">
    <property type="term" value="P:DNA integration"/>
    <property type="evidence" value="ECO:0007669"/>
    <property type="project" value="InterPro"/>
</dbReference>
<dbReference type="EMBL" id="BKCJ010000565">
    <property type="protein sequence ID" value="GEU34338.1"/>
    <property type="molecule type" value="Genomic_DNA"/>
</dbReference>
<name>A0A6L2JBD1_TANCI</name>
<organism evidence="2">
    <name type="scientific">Tanacetum cinerariifolium</name>
    <name type="common">Dalmatian daisy</name>
    <name type="synonym">Chrysanthemum cinerariifolium</name>
    <dbReference type="NCBI Taxonomy" id="118510"/>
    <lineage>
        <taxon>Eukaryota</taxon>
        <taxon>Viridiplantae</taxon>
        <taxon>Streptophyta</taxon>
        <taxon>Embryophyta</taxon>
        <taxon>Tracheophyta</taxon>
        <taxon>Spermatophyta</taxon>
        <taxon>Magnoliopsida</taxon>
        <taxon>eudicotyledons</taxon>
        <taxon>Gunneridae</taxon>
        <taxon>Pentapetalae</taxon>
        <taxon>asterids</taxon>
        <taxon>campanulids</taxon>
        <taxon>Asterales</taxon>
        <taxon>Asteraceae</taxon>
        <taxon>Asteroideae</taxon>
        <taxon>Anthemideae</taxon>
        <taxon>Anthemidinae</taxon>
        <taxon>Tanacetum</taxon>
    </lineage>
</organism>
<dbReference type="InterPro" id="IPR012337">
    <property type="entry name" value="RNaseH-like_sf"/>
</dbReference>
<keyword evidence="2" id="KW-0695">RNA-directed DNA polymerase</keyword>
<comment type="caution">
    <text evidence="2">The sequence shown here is derived from an EMBL/GenBank/DDBJ whole genome shotgun (WGS) entry which is preliminary data.</text>
</comment>
<protein>
    <submittedName>
        <fullName evidence="2">Reverse transcriptase domain-containing protein</fullName>
    </submittedName>
</protein>